<evidence type="ECO:0000313" key="1">
    <source>
        <dbReference type="EMBL" id="RIB27584.1"/>
    </source>
</evidence>
<dbReference type="Proteomes" id="UP000266673">
    <property type="component" value="Unassembled WGS sequence"/>
</dbReference>
<reference evidence="1 2" key="1">
    <citation type="submission" date="2018-06" db="EMBL/GenBank/DDBJ databases">
        <title>Comparative genomics reveals the genomic features of Rhizophagus irregularis, R. cerebriforme, R. diaphanum and Gigaspora rosea, and their symbiotic lifestyle signature.</title>
        <authorList>
            <person name="Morin E."/>
            <person name="San Clemente H."/>
            <person name="Chen E.C.H."/>
            <person name="De La Providencia I."/>
            <person name="Hainaut M."/>
            <person name="Kuo A."/>
            <person name="Kohler A."/>
            <person name="Murat C."/>
            <person name="Tang N."/>
            <person name="Roy S."/>
            <person name="Loubradou J."/>
            <person name="Henrissat B."/>
            <person name="Grigoriev I.V."/>
            <person name="Corradi N."/>
            <person name="Roux C."/>
            <person name="Martin F.M."/>
        </authorList>
    </citation>
    <scope>NUCLEOTIDE SEQUENCE [LARGE SCALE GENOMIC DNA]</scope>
    <source>
        <strain evidence="1 2">DAOM 194757</strain>
    </source>
</reference>
<dbReference type="AlphaFoldDB" id="A0A397VYJ8"/>
<evidence type="ECO:0000313" key="2">
    <source>
        <dbReference type="Proteomes" id="UP000266673"/>
    </source>
</evidence>
<gene>
    <name evidence="1" type="ORF">C2G38_2160217</name>
</gene>
<sequence>MDPLEIPSNIKKTLGLLENQIKKANLPGTCVIFQNEIVYQEESRSYRISVEDAKREFTHDTRNLEVPPGQNWVEKATYLCQKFLTPGNNQLPHYYNLGTLLKKKSENKKVKKTIKRLLPQTKIKEIFLAAKRTYDLFYVRGPSYLYLSQRITPYVLYRIQNKDFLLLKKEAQSIVQQAIDVVLQLMDFAEAQS</sequence>
<accession>A0A397VYJ8</accession>
<protein>
    <submittedName>
        <fullName evidence="1">Uncharacterized protein</fullName>
    </submittedName>
</protein>
<proteinExistence type="predicted"/>
<comment type="caution">
    <text evidence="1">The sequence shown here is derived from an EMBL/GenBank/DDBJ whole genome shotgun (WGS) entry which is preliminary data.</text>
</comment>
<dbReference type="OrthoDB" id="2485579at2759"/>
<organism evidence="1 2">
    <name type="scientific">Gigaspora rosea</name>
    <dbReference type="NCBI Taxonomy" id="44941"/>
    <lineage>
        <taxon>Eukaryota</taxon>
        <taxon>Fungi</taxon>
        <taxon>Fungi incertae sedis</taxon>
        <taxon>Mucoromycota</taxon>
        <taxon>Glomeromycotina</taxon>
        <taxon>Glomeromycetes</taxon>
        <taxon>Diversisporales</taxon>
        <taxon>Gigasporaceae</taxon>
        <taxon>Gigaspora</taxon>
    </lineage>
</organism>
<name>A0A397VYJ8_9GLOM</name>
<dbReference type="EMBL" id="QKWP01000094">
    <property type="protein sequence ID" value="RIB27584.1"/>
    <property type="molecule type" value="Genomic_DNA"/>
</dbReference>
<keyword evidence="2" id="KW-1185">Reference proteome</keyword>